<dbReference type="STRING" id="1218492.JG30_03470"/>
<dbReference type="NCBIfam" id="TIGR01258">
    <property type="entry name" value="pgm_1"/>
    <property type="match status" value="1"/>
</dbReference>
<dbReference type="Proteomes" id="UP000033558">
    <property type="component" value="Unassembled WGS sequence"/>
</dbReference>
<comment type="caution">
    <text evidence="9">The sequence shown here is derived from an EMBL/GenBank/DDBJ whole genome shotgun (WGS) entry which is preliminary data.</text>
</comment>
<feature type="active site" description="Tele-phosphohistidine intermediate" evidence="4 5">
    <location>
        <position position="9"/>
    </location>
</feature>
<evidence type="ECO:0000256" key="5">
    <source>
        <dbReference type="PIRSR" id="PIRSR613078-1"/>
    </source>
</evidence>
<feature type="binding site" evidence="4 6">
    <location>
        <begin position="21"/>
        <end position="22"/>
    </location>
    <ligand>
        <name>substrate</name>
    </ligand>
</feature>
<dbReference type="OrthoDB" id="9781415at2"/>
<dbReference type="RefSeq" id="WP_046315675.1">
    <property type="nucleotide sequence ID" value="NZ_JBHSZT010000003.1"/>
</dbReference>
<keyword evidence="3 4" id="KW-0413">Isomerase</keyword>
<dbReference type="CDD" id="cd07067">
    <property type="entry name" value="HP_PGM_like"/>
    <property type="match status" value="1"/>
</dbReference>
<evidence type="ECO:0000256" key="1">
    <source>
        <dbReference type="ARBA" id="ARBA00006717"/>
    </source>
</evidence>
<dbReference type="HAMAP" id="MF_01039">
    <property type="entry name" value="PGAM_GpmA"/>
    <property type="match status" value="1"/>
</dbReference>
<dbReference type="GO" id="GO:0006096">
    <property type="term" value="P:glycolytic process"/>
    <property type="evidence" value="ECO:0007669"/>
    <property type="project" value="UniProtKB-UniRule"/>
</dbReference>
<dbReference type="PANTHER" id="PTHR11931">
    <property type="entry name" value="PHOSPHOGLYCERATE MUTASE"/>
    <property type="match status" value="1"/>
</dbReference>
<accession>A0A0F4LW18</accession>
<dbReference type="InterPro" id="IPR005952">
    <property type="entry name" value="Phosphogly_mut1"/>
</dbReference>
<dbReference type="GO" id="GO:0006094">
    <property type="term" value="P:gluconeogenesis"/>
    <property type="evidence" value="ECO:0007669"/>
    <property type="project" value="UniProtKB-UniRule"/>
</dbReference>
<dbReference type="UniPathway" id="UPA00109">
    <property type="reaction ID" value="UER00186"/>
</dbReference>
<keyword evidence="4" id="KW-0312">Gluconeogenesis</keyword>
<comment type="function">
    <text evidence="4 8">Catalyzes the interconversion of 2-phosphoglycerate and 3-phosphoglycerate.</text>
</comment>
<evidence type="ECO:0000256" key="7">
    <source>
        <dbReference type="PIRSR" id="PIRSR613078-3"/>
    </source>
</evidence>
<dbReference type="Gene3D" id="3.40.50.1240">
    <property type="entry name" value="Phosphoglycerate mutase-like"/>
    <property type="match status" value="1"/>
</dbReference>
<dbReference type="SUPFAM" id="SSF53254">
    <property type="entry name" value="Phosphoglycerate mutase-like"/>
    <property type="match status" value="1"/>
</dbReference>
<reference evidence="9 10" key="1">
    <citation type="submission" date="2015-01" db="EMBL/GenBank/DDBJ databases">
        <title>Comparative genomics of the lactic acid bacteria isolated from the honey bee gut.</title>
        <authorList>
            <person name="Ellegaard K.M."/>
            <person name="Tamarit D."/>
            <person name="Javelind E."/>
            <person name="Olofsson T."/>
            <person name="Andersson S.G."/>
            <person name="Vasquez A."/>
        </authorList>
    </citation>
    <scope>NUCLEOTIDE SEQUENCE [LARGE SCALE GENOMIC DNA]</scope>
    <source>
        <strain evidence="9 10">Bin4</strain>
    </source>
</reference>
<proteinExistence type="inferred from homology"/>
<evidence type="ECO:0000256" key="8">
    <source>
        <dbReference type="RuleBase" id="RU004512"/>
    </source>
</evidence>
<feature type="binding site" evidence="4 6">
    <location>
        <begin position="8"/>
        <end position="15"/>
    </location>
    <ligand>
        <name>substrate</name>
    </ligand>
</feature>
<dbReference type="InterPro" id="IPR013078">
    <property type="entry name" value="His_Pase_superF_clade-1"/>
</dbReference>
<dbReference type="SMART" id="SM00855">
    <property type="entry name" value="PGAM"/>
    <property type="match status" value="1"/>
</dbReference>
<feature type="site" description="Transition state stabilizer" evidence="4 7">
    <location>
        <position position="178"/>
    </location>
</feature>
<keyword evidence="2 4" id="KW-0324">Glycolysis</keyword>
<dbReference type="InterPro" id="IPR029033">
    <property type="entry name" value="His_PPase_superfam"/>
</dbReference>
<evidence type="ECO:0000256" key="4">
    <source>
        <dbReference type="HAMAP-Rule" id="MF_01039"/>
    </source>
</evidence>
<protein>
    <recommendedName>
        <fullName evidence="4 8">2,3-bisphosphoglycerate-dependent phosphoglycerate mutase</fullName>
        <shortName evidence="4">BPG-dependent PGAM</shortName>
        <shortName evidence="4">PGAM</shortName>
        <shortName evidence="4">Phosphoglyceromutase</shortName>
        <shortName evidence="4">dPGM</shortName>
        <ecNumber evidence="4 8">5.4.2.11</ecNumber>
    </recommendedName>
</protein>
<evidence type="ECO:0000256" key="2">
    <source>
        <dbReference type="ARBA" id="ARBA00023152"/>
    </source>
</evidence>
<dbReference type="EC" id="5.4.2.11" evidence="4 8"/>
<sequence length="225" mass="25529">MVQLILIRHGQSQANALNQYTGWSDVPLTAQGKEQARLAGQKLYQAGVGFEAVHTSVLQRAIQTAMIIQTVCHAAAVPLTKSWRLNERHYGALRGRNKDQTRQQYGAKQVALWRRSYAVVPPPLTQRDTHLRVYQRYPQTILPWSESLKMALQRTVPYFQDHVGPALITGHNQLIVAHGSTLRALIKYLEAIDDQQINHVEVANGQPIIYEMDQHLRIRSKTVLT</sequence>
<organism evidence="9 10">
    <name type="scientific">Bombilactobacillus mellifer</name>
    <dbReference type="NCBI Taxonomy" id="1218492"/>
    <lineage>
        <taxon>Bacteria</taxon>
        <taxon>Bacillati</taxon>
        <taxon>Bacillota</taxon>
        <taxon>Bacilli</taxon>
        <taxon>Lactobacillales</taxon>
        <taxon>Lactobacillaceae</taxon>
        <taxon>Bombilactobacillus</taxon>
    </lineage>
</organism>
<feature type="binding site" evidence="4 6">
    <location>
        <position position="98"/>
    </location>
    <ligand>
        <name>substrate</name>
    </ligand>
</feature>
<dbReference type="InterPro" id="IPR001345">
    <property type="entry name" value="PG/BPGM_mutase_AS"/>
</dbReference>
<dbReference type="Pfam" id="PF00300">
    <property type="entry name" value="His_Phos_1"/>
    <property type="match status" value="1"/>
</dbReference>
<comment type="caution">
    <text evidence="4">Lacks conserved residue(s) required for the propagation of feature annotation.</text>
</comment>
<feature type="binding site" evidence="4 6">
    <location>
        <begin position="87"/>
        <end position="90"/>
    </location>
    <ligand>
        <name>substrate</name>
    </ligand>
</feature>
<dbReference type="PIRSF" id="PIRSF000709">
    <property type="entry name" value="6PFK_2-Ptase"/>
    <property type="match status" value="1"/>
</dbReference>
<dbReference type="PROSITE" id="PS00175">
    <property type="entry name" value="PG_MUTASE"/>
    <property type="match status" value="1"/>
</dbReference>
<name>A0A0F4LW18_9LACO</name>
<feature type="binding site" evidence="4 6">
    <location>
        <position position="60"/>
    </location>
    <ligand>
        <name>substrate</name>
    </ligand>
</feature>
<feature type="active site" description="Proton donor/acceptor" evidence="4 5">
    <location>
        <position position="87"/>
    </location>
</feature>
<evidence type="ECO:0000313" key="10">
    <source>
        <dbReference type="Proteomes" id="UP000033558"/>
    </source>
</evidence>
<comment type="similarity">
    <text evidence="1 4">Belongs to the phosphoglycerate mutase family. BPG-dependent PGAM subfamily.</text>
</comment>
<dbReference type="GO" id="GO:0004619">
    <property type="term" value="F:phosphoglycerate mutase activity"/>
    <property type="evidence" value="ECO:0007669"/>
    <property type="project" value="UniProtKB-UniRule"/>
</dbReference>
<feature type="binding site" evidence="4 6">
    <location>
        <begin position="114"/>
        <end position="115"/>
    </location>
    <ligand>
        <name>substrate</name>
    </ligand>
</feature>
<evidence type="ECO:0000256" key="6">
    <source>
        <dbReference type="PIRSR" id="PIRSR613078-2"/>
    </source>
</evidence>
<evidence type="ECO:0000313" key="9">
    <source>
        <dbReference type="EMBL" id="KJY62558.1"/>
    </source>
</evidence>
<dbReference type="AlphaFoldDB" id="A0A0F4LW18"/>
<evidence type="ECO:0000256" key="3">
    <source>
        <dbReference type="ARBA" id="ARBA00023235"/>
    </source>
</evidence>
<comment type="pathway">
    <text evidence="4 8">Carbohydrate degradation; glycolysis; pyruvate from D-glyceraldehyde 3-phosphate: step 3/5.</text>
</comment>
<comment type="catalytic activity">
    <reaction evidence="4 8">
        <text>(2R)-2-phosphoglycerate = (2R)-3-phosphoglycerate</text>
        <dbReference type="Rhea" id="RHEA:15901"/>
        <dbReference type="ChEBI" id="CHEBI:58272"/>
        <dbReference type="ChEBI" id="CHEBI:58289"/>
        <dbReference type="EC" id="5.4.2.11"/>
    </reaction>
</comment>
<dbReference type="EMBL" id="JXJQ01000005">
    <property type="protein sequence ID" value="KJY62558.1"/>
    <property type="molecule type" value="Genomic_DNA"/>
</dbReference>
<gene>
    <name evidence="4 9" type="primary">gpmA</name>
    <name evidence="9" type="ORF">JG30_03470</name>
</gene>
<keyword evidence="10" id="KW-1185">Reference proteome</keyword>
<dbReference type="PATRIC" id="fig|1218492.5.peg.469"/>
<dbReference type="HOGENOM" id="CLU_033323_1_1_9"/>